<keyword evidence="15" id="KW-0902">Two-component regulatory system</keyword>
<keyword evidence="7" id="KW-0963">Cytoplasm</keyword>
<dbReference type="Gene3D" id="3.30.450.40">
    <property type="match status" value="1"/>
</dbReference>
<protein>
    <recommendedName>
        <fullName evidence="5">Oxygen sensor histidine kinase NreB</fullName>
        <ecNumber evidence="4">2.7.13.3</ecNumber>
    </recommendedName>
    <alternativeName>
        <fullName evidence="18">Nitrogen regulation protein B</fullName>
    </alternativeName>
</protein>
<name>A0A6J4R6A7_9ACTN</name>
<dbReference type="InterPro" id="IPR029016">
    <property type="entry name" value="GAF-like_dom_sf"/>
</dbReference>
<keyword evidence="8" id="KW-0597">Phosphoprotein</keyword>
<dbReference type="GO" id="GO:0005524">
    <property type="term" value="F:ATP binding"/>
    <property type="evidence" value="ECO:0007669"/>
    <property type="project" value="UniProtKB-KW"/>
</dbReference>
<evidence type="ECO:0000256" key="4">
    <source>
        <dbReference type="ARBA" id="ARBA00012438"/>
    </source>
</evidence>
<keyword evidence="11" id="KW-0547">Nucleotide-binding</keyword>
<dbReference type="GO" id="GO:0051539">
    <property type="term" value="F:4 iron, 4 sulfur cluster binding"/>
    <property type="evidence" value="ECO:0007669"/>
    <property type="project" value="UniProtKB-KW"/>
</dbReference>
<dbReference type="InterPro" id="IPR003594">
    <property type="entry name" value="HATPase_dom"/>
</dbReference>
<feature type="transmembrane region" description="Helical" evidence="19">
    <location>
        <begin position="167"/>
        <end position="189"/>
    </location>
</feature>
<dbReference type="Pfam" id="PF02518">
    <property type="entry name" value="HATPase_c"/>
    <property type="match status" value="1"/>
</dbReference>
<dbReference type="GO" id="GO:0046872">
    <property type="term" value="F:metal ion binding"/>
    <property type="evidence" value="ECO:0007669"/>
    <property type="project" value="UniProtKB-KW"/>
</dbReference>
<reference evidence="21" key="1">
    <citation type="submission" date="2020-02" db="EMBL/GenBank/DDBJ databases">
        <authorList>
            <person name="Meier V. D."/>
        </authorList>
    </citation>
    <scope>NUCLEOTIDE SEQUENCE</scope>
    <source>
        <strain evidence="21">AVDCRST_MAG28</strain>
    </source>
</reference>
<evidence type="ECO:0000256" key="11">
    <source>
        <dbReference type="ARBA" id="ARBA00022741"/>
    </source>
</evidence>
<keyword evidence="14" id="KW-0408">Iron</keyword>
<dbReference type="PANTHER" id="PTHR24421">
    <property type="entry name" value="NITRATE/NITRITE SENSOR PROTEIN NARX-RELATED"/>
    <property type="match status" value="1"/>
</dbReference>
<dbReference type="SUPFAM" id="SSF55781">
    <property type="entry name" value="GAF domain-like"/>
    <property type="match status" value="1"/>
</dbReference>
<keyword evidence="13 21" id="KW-0067">ATP-binding</keyword>
<evidence type="ECO:0000256" key="19">
    <source>
        <dbReference type="SAM" id="Phobius"/>
    </source>
</evidence>
<dbReference type="CDD" id="cd16917">
    <property type="entry name" value="HATPase_UhpB-NarQ-NarX-like"/>
    <property type="match status" value="1"/>
</dbReference>
<dbReference type="Gene3D" id="1.20.5.1930">
    <property type="match status" value="1"/>
</dbReference>
<evidence type="ECO:0000256" key="14">
    <source>
        <dbReference type="ARBA" id="ARBA00023004"/>
    </source>
</evidence>
<evidence type="ECO:0000313" key="21">
    <source>
        <dbReference type="EMBL" id="CAA9465434.1"/>
    </source>
</evidence>
<dbReference type="EC" id="2.7.13.3" evidence="4"/>
<evidence type="ECO:0000256" key="15">
    <source>
        <dbReference type="ARBA" id="ARBA00023012"/>
    </source>
</evidence>
<dbReference type="GO" id="GO:0016020">
    <property type="term" value="C:membrane"/>
    <property type="evidence" value="ECO:0007669"/>
    <property type="project" value="InterPro"/>
</dbReference>
<keyword evidence="19" id="KW-0812">Transmembrane</keyword>
<feature type="transmembrane region" description="Helical" evidence="19">
    <location>
        <begin position="315"/>
        <end position="340"/>
    </location>
</feature>
<evidence type="ECO:0000256" key="5">
    <source>
        <dbReference type="ARBA" id="ARBA00017322"/>
    </source>
</evidence>
<dbReference type="PRINTS" id="PR00344">
    <property type="entry name" value="BCTRLSENSOR"/>
</dbReference>
<evidence type="ECO:0000256" key="13">
    <source>
        <dbReference type="ARBA" id="ARBA00022840"/>
    </source>
</evidence>
<feature type="transmembrane region" description="Helical" evidence="19">
    <location>
        <begin position="279"/>
        <end position="303"/>
    </location>
</feature>
<evidence type="ECO:0000256" key="3">
    <source>
        <dbReference type="ARBA" id="ARBA00004496"/>
    </source>
</evidence>
<proteinExistence type="predicted"/>
<keyword evidence="6" id="KW-0004">4Fe-4S</keyword>
<evidence type="ECO:0000259" key="20">
    <source>
        <dbReference type="PROSITE" id="PS50109"/>
    </source>
</evidence>
<dbReference type="Gene3D" id="3.30.565.10">
    <property type="entry name" value="Histidine kinase-like ATPase, C-terminal domain"/>
    <property type="match status" value="1"/>
</dbReference>
<dbReference type="AlphaFoldDB" id="A0A6J4R6A7"/>
<organism evidence="21">
    <name type="scientific">uncultured Rubrobacteraceae bacterium</name>
    <dbReference type="NCBI Taxonomy" id="349277"/>
    <lineage>
        <taxon>Bacteria</taxon>
        <taxon>Bacillati</taxon>
        <taxon>Actinomycetota</taxon>
        <taxon>Rubrobacteria</taxon>
        <taxon>Rubrobacterales</taxon>
        <taxon>Rubrobacteraceae</taxon>
        <taxon>environmental samples</taxon>
    </lineage>
</organism>
<dbReference type="SMART" id="SM00387">
    <property type="entry name" value="HATPase_c"/>
    <property type="match status" value="1"/>
</dbReference>
<dbReference type="PROSITE" id="PS50109">
    <property type="entry name" value="HIS_KIN"/>
    <property type="match status" value="1"/>
</dbReference>
<feature type="transmembrane region" description="Helical" evidence="19">
    <location>
        <begin position="94"/>
        <end position="113"/>
    </location>
</feature>
<comment type="function">
    <text evidence="17">Member of the two-component regulatory system NreB/NreC involved in the control of dissimilatory nitrate/nitrite reduction in response to oxygen. NreB functions as a direct oxygen sensor histidine kinase which is autophosphorylated, in the absence of oxygen, probably at the conserved histidine residue, and transfers its phosphate group probably to a conserved aspartate residue of NreC. NreB/NreC activates the expression of the nitrate (narGHJI) and nitrite (nir) reductase operons, as well as the putative nitrate transporter gene narT.</text>
</comment>
<evidence type="ECO:0000256" key="9">
    <source>
        <dbReference type="ARBA" id="ARBA00022679"/>
    </source>
</evidence>
<dbReference type="Pfam" id="PF07730">
    <property type="entry name" value="HisKA_3"/>
    <property type="match status" value="1"/>
</dbReference>
<feature type="transmembrane region" description="Helical" evidence="19">
    <location>
        <begin position="249"/>
        <end position="273"/>
    </location>
</feature>
<feature type="transmembrane region" description="Helical" evidence="19">
    <location>
        <begin position="216"/>
        <end position="237"/>
    </location>
</feature>
<comment type="catalytic activity">
    <reaction evidence="1">
        <text>ATP + protein L-histidine = ADP + protein N-phospho-L-histidine.</text>
        <dbReference type="EC" id="2.7.13.3"/>
    </reaction>
</comment>
<keyword evidence="16" id="KW-0411">Iron-sulfur</keyword>
<feature type="domain" description="Histidine kinase" evidence="20">
    <location>
        <begin position="621"/>
        <end position="707"/>
    </location>
</feature>
<dbReference type="InterPro" id="IPR050482">
    <property type="entry name" value="Sensor_HK_TwoCompSys"/>
</dbReference>
<dbReference type="InterPro" id="IPR004358">
    <property type="entry name" value="Sig_transdc_His_kin-like_C"/>
</dbReference>
<feature type="transmembrane region" description="Helical" evidence="19">
    <location>
        <begin position="66"/>
        <end position="87"/>
    </location>
</feature>
<dbReference type="InterPro" id="IPR011712">
    <property type="entry name" value="Sig_transdc_His_kin_sub3_dim/P"/>
</dbReference>
<keyword evidence="19" id="KW-1133">Transmembrane helix</keyword>
<evidence type="ECO:0000256" key="17">
    <source>
        <dbReference type="ARBA" id="ARBA00024827"/>
    </source>
</evidence>
<feature type="transmembrane region" description="Helical" evidence="19">
    <location>
        <begin position="26"/>
        <end position="46"/>
    </location>
</feature>
<feature type="transmembrane region" description="Helical" evidence="19">
    <location>
        <begin position="346"/>
        <end position="363"/>
    </location>
</feature>
<evidence type="ECO:0000256" key="8">
    <source>
        <dbReference type="ARBA" id="ARBA00022553"/>
    </source>
</evidence>
<accession>A0A6J4R6A7</accession>
<evidence type="ECO:0000256" key="1">
    <source>
        <dbReference type="ARBA" id="ARBA00000085"/>
    </source>
</evidence>
<evidence type="ECO:0000256" key="6">
    <source>
        <dbReference type="ARBA" id="ARBA00022485"/>
    </source>
</evidence>
<keyword evidence="9" id="KW-0808">Transferase</keyword>
<keyword evidence="19" id="KW-0472">Membrane</keyword>
<dbReference type="InterPro" id="IPR005467">
    <property type="entry name" value="His_kinase_dom"/>
</dbReference>
<dbReference type="InterPro" id="IPR036890">
    <property type="entry name" value="HATPase_C_sf"/>
</dbReference>
<dbReference type="EMBL" id="CADCVE010000104">
    <property type="protein sequence ID" value="CAA9465434.1"/>
    <property type="molecule type" value="Genomic_DNA"/>
</dbReference>
<dbReference type="GO" id="GO:0000155">
    <property type="term" value="F:phosphorelay sensor kinase activity"/>
    <property type="evidence" value="ECO:0007669"/>
    <property type="project" value="InterPro"/>
</dbReference>
<comment type="cofactor">
    <cofactor evidence="2">
        <name>[4Fe-4S] cluster</name>
        <dbReference type="ChEBI" id="CHEBI:49883"/>
    </cofactor>
</comment>
<dbReference type="PANTHER" id="PTHR24421:SF10">
    <property type="entry name" value="NITRATE_NITRITE SENSOR PROTEIN NARQ"/>
    <property type="match status" value="1"/>
</dbReference>
<evidence type="ECO:0000256" key="2">
    <source>
        <dbReference type="ARBA" id="ARBA00001966"/>
    </source>
</evidence>
<feature type="transmembrane region" description="Helical" evidence="19">
    <location>
        <begin position="133"/>
        <end position="155"/>
    </location>
</feature>
<gene>
    <name evidence="21" type="ORF">AVDCRST_MAG28-4019</name>
</gene>
<dbReference type="GO" id="GO:0005737">
    <property type="term" value="C:cytoplasm"/>
    <property type="evidence" value="ECO:0007669"/>
    <property type="project" value="UniProtKB-SubCell"/>
</dbReference>
<sequence>MRIAVKDTVKGREAEARISAGLAARLAWSLWATIMAVGVASLILRYLNGSALTAALEGAEYLAEILWWDVLVPAAIPAYATIGAVVASRRPENAIGWLCLALAALVAVQEAGWEYTARAFEAVPGSLPAGMPVAWFSYVLNPLMLVPFVLILLLFPDGRPPSRRWRPVAWAVVAGAGLVALSAAVGPVVSAGLRTELPNPVGIEGLGGVVGFVETAWFPALAVLLLASIASIFFRWRRSGGVERLQLKWLAFVGAVVGAAVLCGIASAVVSGFSYPTTLLFGVGIAGITTGIPLAIGVAVLRYRLYEIDFVVNRTLVYGSLTACVVSIYVLVVGYLGATFRTEDNLPISLVATGIVAVLFAPLRDRLQRSVNRLMYGERDEPYAVLSRLGQRLEATLAPEAALPAIVETVAGALKAPHVEVLLRRNGGFETAAQHGKPSGGEPLVLPLAYQNETVGRLVVSPRAGDEPFAPADRRLLEDLARQAGVALYAVQLTDDLRRSRERLVTAREEERRRLRRDLHDGVGPRLAALTLKIETARNKLAQDPAADALLSDLAERARAAITDVRGAVHDLRPPALDELGLVPALRETAAQYAGTGLKVSVEAPAALPPLPAAVEVAAYRIAQEALTNVVRHAEARSCVVRFGLDREAGSLRLEIEDDGRGLAADRGTGVGLSSMRERAEELGGTCAVEPSQADGTRVHAELPGVLEVGE</sequence>
<evidence type="ECO:0000256" key="7">
    <source>
        <dbReference type="ARBA" id="ARBA00022490"/>
    </source>
</evidence>
<evidence type="ECO:0000256" key="18">
    <source>
        <dbReference type="ARBA" id="ARBA00030800"/>
    </source>
</evidence>
<keyword evidence="12" id="KW-0418">Kinase</keyword>
<keyword evidence="10" id="KW-0479">Metal-binding</keyword>
<dbReference type="GO" id="GO:0046983">
    <property type="term" value="F:protein dimerization activity"/>
    <property type="evidence" value="ECO:0007669"/>
    <property type="project" value="InterPro"/>
</dbReference>
<comment type="subcellular location">
    <subcellularLocation>
        <location evidence="3">Cytoplasm</location>
    </subcellularLocation>
</comment>
<dbReference type="SUPFAM" id="SSF55874">
    <property type="entry name" value="ATPase domain of HSP90 chaperone/DNA topoisomerase II/histidine kinase"/>
    <property type="match status" value="1"/>
</dbReference>
<evidence type="ECO:0000256" key="10">
    <source>
        <dbReference type="ARBA" id="ARBA00022723"/>
    </source>
</evidence>
<evidence type="ECO:0000256" key="12">
    <source>
        <dbReference type="ARBA" id="ARBA00022777"/>
    </source>
</evidence>
<evidence type="ECO:0000256" key="16">
    <source>
        <dbReference type="ARBA" id="ARBA00023014"/>
    </source>
</evidence>